<dbReference type="Pfam" id="PF00884">
    <property type="entry name" value="Sulfatase"/>
    <property type="match status" value="2"/>
</dbReference>
<gene>
    <name evidence="12" type="primary">LOC110984141</name>
</gene>
<evidence type="ECO:0000313" key="11">
    <source>
        <dbReference type="Proteomes" id="UP000694845"/>
    </source>
</evidence>
<feature type="signal peptide" evidence="9">
    <location>
        <begin position="1"/>
        <end position="32"/>
    </location>
</feature>
<dbReference type="PROSITE" id="PS00149">
    <property type="entry name" value="SULFATASE_2"/>
    <property type="match status" value="2"/>
</dbReference>
<evidence type="ECO:0000256" key="8">
    <source>
        <dbReference type="SAM" id="Phobius"/>
    </source>
</evidence>
<keyword evidence="8" id="KW-0472">Membrane</keyword>
<dbReference type="AlphaFoldDB" id="A0A8B7Z4F7"/>
<evidence type="ECO:0000313" key="12">
    <source>
        <dbReference type="RefSeq" id="XP_022099670.1"/>
    </source>
</evidence>
<keyword evidence="5" id="KW-0106">Calcium</keyword>
<keyword evidence="9" id="KW-0732">Signal</keyword>
<evidence type="ECO:0000256" key="1">
    <source>
        <dbReference type="ARBA" id="ARBA00001913"/>
    </source>
</evidence>
<dbReference type="RefSeq" id="XP_022099670.1">
    <property type="nucleotide sequence ID" value="XM_022243978.1"/>
</dbReference>
<reference evidence="12" key="1">
    <citation type="submission" date="2025-08" db="UniProtKB">
        <authorList>
            <consortium name="RefSeq"/>
        </authorList>
    </citation>
    <scope>IDENTIFICATION</scope>
</reference>
<dbReference type="Proteomes" id="UP000694845">
    <property type="component" value="Unplaced"/>
</dbReference>
<evidence type="ECO:0000256" key="2">
    <source>
        <dbReference type="ARBA" id="ARBA00008779"/>
    </source>
</evidence>
<keyword evidence="8" id="KW-0812">Transmembrane</keyword>
<dbReference type="PANTHER" id="PTHR10342">
    <property type="entry name" value="ARYLSULFATASE"/>
    <property type="match status" value="1"/>
</dbReference>
<accession>A0A8B7Z4F7</accession>
<keyword evidence="11" id="KW-1185">Reference proteome</keyword>
<dbReference type="InterPro" id="IPR000917">
    <property type="entry name" value="Sulfatase_N"/>
</dbReference>
<evidence type="ECO:0000256" key="9">
    <source>
        <dbReference type="SAM" id="SignalP"/>
    </source>
</evidence>
<evidence type="ECO:0000256" key="4">
    <source>
        <dbReference type="ARBA" id="ARBA00022801"/>
    </source>
</evidence>
<feature type="region of interest" description="Disordered" evidence="7">
    <location>
        <begin position="206"/>
        <end position="237"/>
    </location>
</feature>
<keyword evidence="4" id="KW-0378">Hydrolase</keyword>
<dbReference type="PANTHER" id="PTHR10342:SF274">
    <property type="entry name" value="ARYLSULFATASE B"/>
    <property type="match status" value="1"/>
</dbReference>
<protein>
    <submittedName>
        <fullName evidence="12">Arylsulfatase B-like</fullName>
    </submittedName>
</protein>
<keyword evidence="3" id="KW-0479">Metal-binding</keyword>
<feature type="domain" description="Sulfatase N-terminal" evidence="10">
    <location>
        <begin position="277"/>
        <end position="549"/>
    </location>
</feature>
<dbReference type="GO" id="GO:0008484">
    <property type="term" value="F:sulfuric ester hydrolase activity"/>
    <property type="evidence" value="ECO:0007669"/>
    <property type="project" value="InterPro"/>
</dbReference>
<dbReference type="GO" id="GO:0046872">
    <property type="term" value="F:metal ion binding"/>
    <property type="evidence" value="ECO:0007669"/>
    <property type="project" value="UniProtKB-KW"/>
</dbReference>
<dbReference type="Gene3D" id="3.40.720.10">
    <property type="entry name" value="Alkaline Phosphatase, subunit A"/>
    <property type="match status" value="2"/>
</dbReference>
<evidence type="ECO:0000256" key="5">
    <source>
        <dbReference type="ARBA" id="ARBA00022837"/>
    </source>
</evidence>
<name>A0A8B7Z4F7_ACAPL</name>
<dbReference type="GeneID" id="110984141"/>
<proteinExistence type="inferred from homology"/>
<feature type="transmembrane region" description="Helical" evidence="8">
    <location>
        <begin position="253"/>
        <end position="272"/>
    </location>
</feature>
<dbReference type="KEGG" id="aplc:110984141"/>
<dbReference type="OrthoDB" id="103349at2759"/>
<dbReference type="CDD" id="cd16029">
    <property type="entry name" value="4-S"/>
    <property type="match status" value="1"/>
</dbReference>
<dbReference type="InterPro" id="IPR047115">
    <property type="entry name" value="ARSB"/>
</dbReference>
<feature type="domain" description="Sulfatase N-terminal" evidence="10">
    <location>
        <begin position="35"/>
        <end position="208"/>
    </location>
</feature>
<sequence>MGMFTIRQPKAKLPFSILCLLGLFLVINPINCKPPNIIFILADDYGFHDIGYHGSEIKTPNLNKLAAEGVKLENYYVQPICTPTRSQLMSGKYQIHTGLQHGIIGFEQPDCLPLNDVTLAQKLKELGYATHIVGKWHLGIYKRACWPTRRGFDSYFGYLQGSEDYYTHSIDHGFDFRENEDVAWNYTGHYSTMLFTQRAQDIIRQHSQTPDKRKCDFSSGSKHEINRTPGAEKSDDRSTKMGMFTIRQPKAKLLFSILCLLGLFLVIIVNPVNCKPPNIIFILADDYGFRDIGYHGSEIKTPNLDKLAAEGVKLENYYVQPICTPTRSQLMSGKYQIHTGLQHGIIWPEQPDCLPLNDVTLAQKLKELGYATHIVGKWHLGIYKRACWPTRRGFDSYFGFLLGSQDYYTHTAWQGYDFRENEIVAWNYTGHYSTTVFTQRAQDIIRQHSQTPNKPFFLYLPFQAVHSPLEVPEQYMIPYSHIQDKFRRIYAGMVACMDEGIGNITQTMDQLGLWEDTVLIFSTDNGGQIAAGGNNWPLRGWKGSLWEGGVGGHGGIGIDRGGRALTPLVSPLFP</sequence>
<organism evidence="11 12">
    <name type="scientific">Acanthaster planci</name>
    <name type="common">Crown-of-thorns starfish</name>
    <dbReference type="NCBI Taxonomy" id="133434"/>
    <lineage>
        <taxon>Eukaryota</taxon>
        <taxon>Metazoa</taxon>
        <taxon>Echinodermata</taxon>
        <taxon>Eleutherozoa</taxon>
        <taxon>Asterozoa</taxon>
        <taxon>Asteroidea</taxon>
        <taxon>Valvatacea</taxon>
        <taxon>Valvatida</taxon>
        <taxon>Acanthasteridae</taxon>
        <taxon>Acanthaster</taxon>
    </lineage>
</organism>
<keyword evidence="8" id="KW-1133">Transmembrane helix</keyword>
<evidence type="ECO:0000256" key="6">
    <source>
        <dbReference type="ARBA" id="ARBA00023180"/>
    </source>
</evidence>
<comment type="cofactor">
    <cofactor evidence="1">
        <name>Ca(2+)</name>
        <dbReference type="ChEBI" id="CHEBI:29108"/>
    </cofactor>
</comment>
<dbReference type="InterPro" id="IPR024607">
    <property type="entry name" value="Sulfatase_CS"/>
</dbReference>
<dbReference type="SUPFAM" id="SSF53649">
    <property type="entry name" value="Alkaline phosphatase-like"/>
    <property type="match status" value="2"/>
</dbReference>
<evidence type="ECO:0000256" key="3">
    <source>
        <dbReference type="ARBA" id="ARBA00022723"/>
    </source>
</evidence>
<comment type="similarity">
    <text evidence="2">Belongs to the sulfatase family.</text>
</comment>
<keyword evidence="6" id="KW-0325">Glycoprotein</keyword>
<dbReference type="InterPro" id="IPR017850">
    <property type="entry name" value="Alkaline_phosphatase_core_sf"/>
</dbReference>
<feature type="chain" id="PRO_5034639801" evidence="9">
    <location>
        <begin position="33"/>
        <end position="574"/>
    </location>
</feature>
<evidence type="ECO:0000259" key="10">
    <source>
        <dbReference type="Pfam" id="PF00884"/>
    </source>
</evidence>
<evidence type="ECO:0000256" key="7">
    <source>
        <dbReference type="SAM" id="MobiDB-lite"/>
    </source>
</evidence>